<sequence length="124" mass="13046">MAALLGGMRRYHHRHGIELGELSVVVPGDGSLTGAVFAGPAGVTDPRERVAVLHGLLLTSHVEQTQHGLSSLTPLLNRLPATVIGAASKMLTPADLRVSFSATIVSATRWAGVTVQESYLLGWV</sequence>
<dbReference type="RefSeq" id="WP_251804126.1">
    <property type="nucleotide sequence ID" value="NZ_JAMQOL010000076.1"/>
</dbReference>
<comment type="caution">
    <text evidence="1">The sequence shown here is derived from an EMBL/GenBank/DDBJ whole genome shotgun (WGS) entry which is preliminary data.</text>
</comment>
<name>A0ABT0YE93_9ACTN</name>
<evidence type="ECO:0000313" key="1">
    <source>
        <dbReference type="EMBL" id="MCM4084373.1"/>
    </source>
</evidence>
<organism evidence="1 2">
    <name type="scientific">Paractinoplanes hotanensis</name>
    <dbReference type="NCBI Taxonomy" id="2906497"/>
    <lineage>
        <taxon>Bacteria</taxon>
        <taxon>Bacillati</taxon>
        <taxon>Actinomycetota</taxon>
        <taxon>Actinomycetes</taxon>
        <taxon>Micromonosporales</taxon>
        <taxon>Micromonosporaceae</taxon>
        <taxon>Paractinoplanes</taxon>
    </lineage>
</organism>
<keyword evidence="2" id="KW-1185">Reference proteome</keyword>
<accession>A0ABT0YE93</accession>
<protein>
    <submittedName>
        <fullName evidence="1">Uncharacterized protein</fullName>
    </submittedName>
</protein>
<dbReference type="Proteomes" id="UP001523216">
    <property type="component" value="Unassembled WGS sequence"/>
</dbReference>
<evidence type="ECO:0000313" key="2">
    <source>
        <dbReference type="Proteomes" id="UP001523216"/>
    </source>
</evidence>
<dbReference type="EMBL" id="JAMQOL010000076">
    <property type="protein sequence ID" value="MCM4084373.1"/>
    <property type="molecule type" value="Genomic_DNA"/>
</dbReference>
<gene>
    <name evidence="1" type="ORF">LXN57_43250</name>
</gene>
<proteinExistence type="predicted"/>
<reference evidence="1 2" key="1">
    <citation type="submission" date="2022-06" db="EMBL/GenBank/DDBJ databases">
        <title>Actinoplanes abujensis sp. nov., isolated from Nigerian arid soil.</title>
        <authorList>
            <person name="Ding P."/>
        </authorList>
    </citation>
    <scope>NUCLEOTIDE SEQUENCE [LARGE SCALE GENOMIC DNA]</scope>
    <source>
        <strain evidence="2">TRM88002</strain>
    </source>
</reference>